<evidence type="ECO:0008006" key="4">
    <source>
        <dbReference type="Google" id="ProtNLM"/>
    </source>
</evidence>
<dbReference type="OrthoDB" id="21292at2759"/>
<dbReference type="Proteomes" id="UP001049176">
    <property type="component" value="Chromosome 3"/>
</dbReference>
<accession>A0A9P7S3Y2</accession>
<dbReference type="InterPro" id="IPR006708">
    <property type="entry name" value="Pex19"/>
</dbReference>
<dbReference type="GO" id="GO:0033328">
    <property type="term" value="F:peroxisome membrane targeting sequence binding"/>
    <property type="evidence" value="ECO:0007669"/>
    <property type="project" value="TreeGrafter"/>
</dbReference>
<dbReference type="GeneID" id="66074891"/>
<dbReference type="Gene3D" id="1.20.120.900">
    <property type="entry name" value="Pex19, mPTS binding domain"/>
    <property type="match status" value="1"/>
</dbReference>
<protein>
    <recommendedName>
        <fullName evidence="4">Peroxin-19</fullName>
    </recommendedName>
</protein>
<feature type="region of interest" description="Disordered" evidence="1">
    <location>
        <begin position="1"/>
        <end position="79"/>
    </location>
</feature>
<sequence>MSEPVKKVTPSVDADEDLDELDDVLPEFNSPPTAPLPHLPQKTTLGRKRTNTRVDQPPVSIPGEPTTSTNQGQVADGDGDVLSDEFAKELEKLMKELVVAHGDEKGEASGSGDGKEDQEAQKVFKAAWEAMLIEEMNGMASGGSGEEGVDVDEDKDKGKGVTGDFQSRIKQTMNKLKESEDNLKAGSSSAPDTLDGLFNSLQDVGDDAEFNGFLEEMMNQLMSKEVLYQPLKELGENFPPYLENPPEPITAEDRERYEAQLAVIKEILATFERPGYDDKDPKASKEIADLMAELQSHGSPPEAVMGPSPMGLEGMPGNCVVG</sequence>
<dbReference type="GO" id="GO:0045046">
    <property type="term" value="P:protein import into peroxisome membrane"/>
    <property type="evidence" value="ECO:0007669"/>
    <property type="project" value="TreeGrafter"/>
</dbReference>
<dbReference type="EMBL" id="CM032183">
    <property type="protein sequence ID" value="KAG7095021.1"/>
    <property type="molecule type" value="Genomic_DNA"/>
</dbReference>
<dbReference type="GO" id="GO:0005778">
    <property type="term" value="C:peroxisomal membrane"/>
    <property type="evidence" value="ECO:0007669"/>
    <property type="project" value="TreeGrafter"/>
</dbReference>
<evidence type="ECO:0000256" key="1">
    <source>
        <dbReference type="SAM" id="MobiDB-lite"/>
    </source>
</evidence>
<evidence type="ECO:0000313" key="2">
    <source>
        <dbReference type="EMBL" id="KAG7095021.1"/>
    </source>
</evidence>
<gene>
    <name evidence="2" type="ORF">E1B28_005815</name>
</gene>
<dbReference type="PANTHER" id="PTHR12774:SF2">
    <property type="entry name" value="PEROXISOMAL BIOGENESIS FACTOR 19"/>
    <property type="match status" value="1"/>
</dbReference>
<name>A0A9P7S3Y2_9AGAR</name>
<feature type="region of interest" description="Disordered" evidence="1">
    <location>
        <begin position="294"/>
        <end position="322"/>
    </location>
</feature>
<feature type="region of interest" description="Disordered" evidence="1">
    <location>
        <begin position="139"/>
        <end position="163"/>
    </location>
</feature>
<organism evidence="2 3">
    <name type="scientific">Marasmius oreades</name>
    <name type="common">fairy-ring Marasmius</name>
    <dbReference type="NCBI Taxonomy" id="181124"/>
    <lineage>
        <taxon>Eukaryota</taxon>
        <taxon>Fungi</taxon>
        <taxon>Dikarya</taxon>
        <taxon>Basidiomycota</taxon>
        <taxon>Agaricomycotina</taxon>
        <taxon>Agaricomycetes</taxon>
        <taxon>Agaricomycetidae</taxon>
        <taxon>Agaricales</taxon>
        <taxon>Marasmiineae</taxon>
        <taxon>Marasmiaceae</taxon>
        <taxon>Marasmius</taxon>
    </lineage>
</organism>
<evidence type="ECO:0000313" key="3">
    <source>
        <dbReference type="Proteomes" id="UP001049176"/>
    </source>
</evidence>
<dbReference type="AlphaFoldDB" id="A0A9P7S3Y2"/>
<dbReference type="InterPro" id="IPR038322">
    <property type="entry name" value="Pex19_C_sf"/>
</dbReference>
<feature type="compositionally biased region" description="Acidic residues" evidence="1">
    <location>
        <begin position="13"/>
        <end position="25"/>
    </location>
</feature>
<dbReference type="PANTHER" id="PTHR12774">
    <property type="entry name" value="PEROXISOMAL BIOGENESIS FACTOR 19"/>
    <property type="match status" value="1"/>
</dbReference>
<proteinExistence type="predicted"/>
<dbReference type="Pfam" id="PF04614">
    <property type="entry name" value="Pex19"/>
    <property type="match status" value="1"/>
</dbReference>
<dbReference type="KEGG" id="more:E1B28_005815"/>
<dbReference type="RefSeq" id="XP_043011491.1">
    <property type="nucleotide sequence ID" value="XM_043150404.1"/>
</dbReference>
<comment type="caution">
    <text evidence="2">The sequence shown here is derived from an EMBL/GenBank/DDBJ whole genome shotgun (WGS) entry which is preliminary data.</text>
</comment>
<reference evidence="2" key="1">
    <citation type="journal article" date="2021" name="Genome Biol. Evol.">
        <title>The assembled and annotated genome of the fairy-ring fungus Marasmius oreades.</title>
        <authorList>
            <person name="Hiltunen M."/>
            <person name="Ament-Velasquez S.L."/>
            <person name="Johannesson H."/>
        </authorList>
    </citation>
    <scope>NUCLEOTIDE SEQUENCE</scope>
    <source>
        <strain evidence="2">03SP1</strain>
    </source>
</reference>
<keyword evidence="3" id="KW-1185">Reference proteome</keyword>